<dbReference type="EMBL" id="OZ035831">
    <property type="protein sequence ID" value="CAL1616676.1"/>
    <property type="molecule type" value="Genomic_DNA"/>
</dbReference>
<protein>
    <submittedName>
        <fullName evidence="2">Uncharacterized protein</fullName>
    </submittedName>
</protein>
<dbReference type="Proteomes" id="UP001497482">
    <property type="component" value="Chromosome 9"/>
</dbReference>
<dbReference type="AlphaFoldDB" id="A0AAV2MT24"/>
<gene>
    <name evidence="2" type="ORF">KC01_LOCUS42388</name>
</gene>
<reference evidence="2 3" key="1">
    <citation type="submission" date="2024-04" db="EMBL/GenBank/DDBJ databases">
        <authorList>
            <person name="Waldvogel A.-M."/>
            <person name="Schoenle A."/>
        </authorList>
    </citation>
    <scope>NUCLEOTIDE SEQUENCE [LARGE SCALE GENOMIC DNA]</scope>
</reference>
<name>A0AAV2MT24_KNICA</name>
<evidence type="ECO:0000256" key="1">
    <source>
        <dbReference type="SAM" id="MobiDB-lite"/>
    </source>
</evidence>
<sequence>MTHGPSQNRVVLFSSSDPMNLLIFLCPLPVNPAGTRVKTRGQFTCSRTKDFQERHIFSSNSGLASSTAPEPANIDNSHRKLA</sequence>
<feature type="compositionally biased region" description="Polar residues" evidence="1">
    <location>
        <begin position="58"/>
        <end position="68"/>
    </location>
</feature>
<proteinExistence type="predicted"/>
<feature type="region of interest" description="Disordered" evidence="1">
    <location>
        <begin position="58"/>
        <end position="82"/>
    </location>
</feature>
<organism evidence="2 3">
    <name type="scientific">Knipowitschia caucasica</name>
    <name type="common">Caucasian dwarf goby</name>
    <name type="synonym">Pomatoschistus caucasicus</name>
    <dbReference type="NCBI Taxonomy" id="637954"/>
    <lineage>
        <taxon>Eukaryota</taxon>
        <taxon>Metazoa</taxon>
        <taxon>Chordata</taxon>
        <taxon>Craniata</taxon>
        <taxon>Vertebrata</taxon>
        <taxon>Euteleostomi</taxon>
        <taxon>Actinopterygii</taxon>
        <taxon>Neopterygii</taxon>
        <taxon>Teleostei</taxon>
        <taxon>Neoteleostei</taxon>
        <taxon>Acanthomorphata</taxon>
        <taxon>Gobiaria</taxon>
        <taxon>Gobiiformes</taxon>
        <taxon>Gobioidei</taxon>
        <taxon>Gobiidae</taxon>
        <taxon>Gobiinae</taxon>
        <taxon>Knipowitschia</taxon>
    </lineage>
</organism>
<keyword evidence="3" id="KW-1185">Reference proteome</keyword>
<evidence type="ECO:0000313" key="2">
    <source>
        <dbReference type="EMBL" id="CAL1616676.1"/>
    </source>
</evidence>
<evidence type="ECO:0000313" key="3">
    <source>
        <dbReference type="Proteomes" id="UP001497482"/>
    </source>
</evidence>
<accession>A0AAV2MT24</accession>